<organism evidence="3 4">
    <name type="scientific">Lactarius akahatsu</name>
    <dbReference type="NCBI Taxonomy" id="416441"/>
    <lineage>
        <taxon>Eukaryota</taxon>
        <taxon>Fungi</taxon>
        <taxon>Dikarya</taxon>
        <taxon>Basidiomycota</taxon>
        <taxon>Agaricomycotina</taxon>
        <taxon>Agaricomycetes</taxon>
        <taxon>Russulales</taxon>
        <taxon>Russulaceae</taxon>
        <taxon>Lactarius</taxon>
    </lineage>
</organism>
<accession>A0AAD4LK03</accession>
<evidence type="ECO:0000259" key="2">
    <source>
        <dbReference type="Pfam" id="PF20153"/>
    </source>
</evidence>
<gene>
    <name evidence="3" type="ORF">EDB92DRAFT_107537</name>
</gene>
<name>A0AAD4LK03_9AGAM</name>
<dbReference type="Proteomes" id="UP001201163">
    <property type="component" value="Unassembled WGS sequence"/>
</dbReference>
<comment type="caution">
    <text evidence="3">The sequence shown here is derived from an EMBL/GenBank/DDBJ whole genome shotgun (WGS) entry which is preliminary data.</text>
</comment>
<dbReference type="EMBL" id="JAKELL010000010">
    <property type="protein sequence ID" value="KAH8995940.1"/>
    <property type="molecule type" value="Genomic_DNA"/>
</dbReference>
<sequence length="333" mass="36621">MSPGHQYIPLPLSGHVSTEAAVVAGDSQDQIPRKQDHKSSRAAINFTDGSDILFSINEKTYESDSKLIQNWREDANGLILLSGLVSATVAGFLSQSYFASRTSSQDVSAFYLAQIYQLQASLNSSLISSELSPPTPAATPEFSHFLWFTSLTISLGCSVGATLAQEWVPRYTLLTEPQYSPPRRARIRECIAQDRFLVFIPLFLGVLNALLHASIYLFLCGLSFLTITGDSPIFVVVDVLYLLSGLLCGALMAVPTVAPRSLLVPPFSPIYRRGTDSPLTGLPIQLREVEKDVPTRTSTLDTRAMSWLLHSLTHEQELESFLLEFLVSINQHG</sequence>
<dbReference type="Pfam" id="PF20153">
    <property type="entry name" value="DUF6535"/>
    <property type="match status" value="1"/>
</dbReference>
<keyword evidence="1" id="KW-0472">Membrane</keyword>
<dbReference type="InterPro" id="IPR045338">
    <property type="entry name" value="DUF6535"/>
</dbReference>
<evidence type="ECO:0000313" key="4">
    <source>
        <dbReference type="Proteomes" id="UP001201163"/>
    </source>
</evidence>
<feature type="domain" description="DUF6535" evidence="2">
    <location>
        <begin position="57"/>
        <end position="227"/>
    </location>
</feature>
<protein>
    <recommendedName>
        <fullName evidence="2">DUF6535 domain-containing protein</fullName>
    </recommendedName>
</protein>
<keyword evidence="1" id="KW-1133">Transmembrane helix</keyword>
<keyword evidence="1" id="KW-0812">Transmembrane</keyword>
<feature type="transmembrane region" description="Helical" evidence="1">
    <location>
        <begin position="233"/>
        <end position="254"/>
    </location>
</feature>
<proteinExistence type="predicted"/>
<feature type="transmembrane region" description="Helical" evidence="1">
    <location>
        <begin position="78"/>
        <end position="98"/>
    </location>
</feature>
<keyword evidence="4" id="KW-1185">Reference proteome</keyword>
<feature type="transmembrane region" description="Helical" evidence="1">
    <location>
        <begin position="196"/>
        <end position="227"/>
    </location>
</feature>
<feature type="transmembrane region" description="Helical" evidence="1">
    <location>
        <begin position="145"/>
        <end position="164"/>
    </location>
</feature>
<dbReference type="AlphaFoldDB" id="A0AAD4LK03"/>
<evidence type="ECO:0000256" key="1">
    <source>
        <dbReference type="SAM" id="Phobius"/>
    </source>
</evidence>
<reference evidence="3" key="1">
    <citation type="submission" date="2022-01" db="EMBL/GenBank/DDBJ databases">
        <title>Comparative genomics reveals a dynamic genome evolution in the ectomycorrhizal milk-cap (Lactarius) mushrooms.</title>
        <authorList>
            <consortium name="DOE Joint Genome Institute"/>
            <person name="Lebreton A."/>
            <person name="Tang N."/>
            <person name="Kuo A."/>
            <person name="LaButti K."/>
            <person name="Drula E."/>
            <person name="Barry K."/>
            <person name="Clum A."/>
            <person name="Lipzen A."/>
            <person name="Mousain D."/>
            <person name="Ng V."/>
            <person name="Wang R."/>
            <person name="Wang X."/>
            <person name="Dai Y."/>
            <person name="Henrissat B."/>
            <person name="Grigoriev I.V."/>
            <person name="Guerin-Laguette A."/>
            <person name="Yu F."/>
            <person name="Martin F.M."/>
        </authorList>
    </citation>
    <scope>NUCLEOTIDE SEQUENCE</scope>
    <source>
        <strain evidence="3">QP</strain>
    </source>
</reference>
<evidence type="ECO:0000313" key="3">
    <source>
        <dbReference type="EMBL" id="KAH8995940.1"/>
    </source>
</evidence>